<proteinExistence type="predicted"/>
<accession>A0ABU9X6U8</accession>
<gene>
    <name evidence="1" type="ORF">AAIR29_05695</name>
</gene>
<name>A0ABU9X6U8_9GAMM</name>
<protein>
    <submittedName>
        <fullName evidence="1">Uncharacterized protein</fullName>
    </submittedName>
</protein>
<organism evidence="1 2">
    <name type="scientific">Psychrobacter saeujeotis</name>
    <dbReference type="NCBI Taxonomy" id="3143436"/>
    <lineage>
        <taxon>Bacteria</taxon>
        <taxon>Pseudomonadati</taxon>
        <taxon>Pseudomonadota</taxon>
        <taxon>Gammaproteobacteria</taxon>
        <taxon>Moraxellales</taxon>
        <taxon>Moraxellaceae</taxon>
        <taxon>Psychrobacter</taxon>
    </lineage>
</organism>
<sequence length="73" mass="7929">MSPLKQTGISKYASLPQRKYLLESDSTHALDNKKANWPALSLVAILSFSTVGCASLQALEPTADLINDLKKIL</sequence>
<keyword evidence="2" id="KW-1185">Reference proteome</keyword>
<evidence type="ECO:0000313" key="1">
    <source>
        <dbReference type="EMBL" id="MEN2751125.1"/>
    </source>
</evidence>
<reference evidence="1 2" key="1">
    <citation type="submission" date="2024-05" db="EMBL/GenBank/DDBJ databases">
        <authorList>
            <person name="Kim H.-Y."/>
            <person name="Kim E."/>
            <person name="Cai Y."/>
            <person name="Yang S.-M."/>
            <person name="Lee W."/>
        </authorList>
    </citation>
    <scope>NUCLEOTIDE SEQUENCE [LARGE SCALE GENOMIC DNA]</scope>
    <source>
        <strain evidence="1 2">FBL11</strain>
    </source>
</reference>
<evidence type="ECO:0000313" key="2">
    <source>
        <dbReference type="Proteomes" id="UP001461960"/>
    </source>
</evidence>
<dbReference type="EMBL" id="JBDGHN010000002">
    <property type="protein sequence ID" value="MEN2751125.1"/>
    <property type="molecule type" value="Genomic_DNA"/>
</dbReference>
<dbReference type="Proteomes" id="UP001461960">
    <property type="component" value="Unassembled WGS sequence"/>
</dbReference>
<dbReference type="RefSeq" id="WP_299220179.1">
    <property type="nucleotide sequence ID" value="NZ_JBDGHN010000002.1"/>
</dbReference>
<comment type="caution">
    <text evidence="1">The sequence shown here is derived from an EMBL/GenBank/DDBJ whole genome shotgun (WGS) entry which is preliminary data.</text>
</comment>